<proteinExistence type="predicted"/>
<keyword evidence="6" id="KW-0378">Hydrolase</keyword>
<dbReference type="PRINTS" id="PR00300">
    <property type="entry name" value="CLPPROTEASEA"/>
</dbReference>
<feature type="non-terminal residue" evidence="6">
    <location>
        <position position="359"/>
    </location>
</feature>
<dbReference type="InterPro" id="IPR001270">
    <property type="entry name" value="ClpA/B"/>
</dbReference>
<dbReference type="InterPro" id="IPR050130">
    <property type="entry name" value="ClpA_ClpB"/>
</dbReference>
<dbReference type="Pfam" id="PF07724">
    <property type="entry name" value="AAA_2"/>
    <property type="match status" value="1"/>
</dbReference>
<dbReference type="InterPro" id="IPR003593">
    <property type="entry name" value="AAA+_ATPase"/>
</dbReference>
<dbReference type="Gene3D" id="1.10.8.60">
    <property type="match status" value="1"/>
</dbReference>
<dbReference type="InterPro" id="IPR019489">
    <property type="entry name" value="Clp_ATPase_C"/>
</dbReference>
<dbReference type="AlphaFoldDB" id="A0A943QZ20"/>
<dbReference type="PANTHER" id="PTHR11638:SF18">
    <property type="entry name" value="HEAT SHOCK PROTEIN 104"/>
    <property type="match status" value="1"/>
</dbReference>
<keyword evidence="6" id="KW-0645">Protease</keyword>
<keyword evidence="3" id="KW-0143">Chaperone</keyword>
<feature type="domain" description="AAA+ ATPase" evidence="5">
    <location>
        <begin position="51"/>
        <end position="200"/>
    </location>
</feature>
<evidence type="ECO:0000256" key="3">
    <source>
        <dbReference type="ARBA" id="ARBA00023186"/>
    </source>
</evidence>
<accession>A0A943QZ20</accession>
<dbReference type="InterPro" id="IPR027417">
    <property type="entry name" value="P-loop_NTPase"/>
</dbReference>
<dbReference type="Proteomes" id="UP000703822">
    <property type="component" value="Unassembled WGS sequence"/>
</dbReference>
<dbReference type="Gene3D" id="3.40.50.300">
    <property type="entry name" value="P-loop containing nucleotide triphosphate hydrolases"/>
    <property type="match status" value="1"/>
</dbReference>
<evidence type="ECO:0000259" key="5">
    <source>
        <dbReference type="SMART" id="SM00382"/>
    </source>
</evidence>
<dbReference type="Pfam" id="PF10431">
    <property type="entry name" value="ClpB_D2-small"/>
    <property type="match status" value="1"/>
</dbReference>
<evidence type="ECO:0000256" key="2">
    <source>
        <dbReference type="ARBA" id="ARBA00022840"/>
    </source>
</evidence>
<dbReference type="GO" id="GO:0034605">
    <property type="term" value="P:cellular response to heat"/>
    <property type="evidence" value="ECO:0007669"/>
    <property type="project" value="TreeGrafter"/>
</dbReference>
<dbReference type="EMBL" id="JAHAGS010000495">
    <property type="protein sequence ID" value="MBS6098915.1"/>
    <property type="molecule type" value="Genomic_DNA"/>
</dbReference>
<feature type="non-terminal residue" evidence="6">
    <location>
        <position position="1"/>
    </location>
</feature>
<comment type="function">
    <text evidence="4">Part of a stress-induced multi-chaperone system, it is involved in the recovery of the cell from heat-induced damage, in cooperation with DnaK, DnaJ and GrpE. Acts before DnaK, in the processing of protein aggregates. Protein binding stimulates the ATPase activity; ATP hydrolysis unfolds the denatured protein aggregates, which probably helps expose new hydrophobic binding sites on the surface of ClpB-bound aggregates, contributing to the solubilization and refolding of denatured protein aggregates by DnaK.</text>
</comment>
<evidence type="ECO:0000256" key="1">
    <source>
        <dbReference type="ARBA" id="ARBA00022741"/>
    </source>
</evidence>
<reference evidence="6" key="1">
    <citation type="submission" date="2021-05" db="EMBL/GenBank/DDBJ databases">
        <title>Infant gut strain persistence is associated with maternal origin, phylogeny, and functional potential including surface adhesion and iron acquisition.</title>
        <authorList>
            <person name="Lou Y.C."/>
        </authorList>
    </citation>
    <scope>NUCLEOTIDE SEQUENCE</scope>
    <source>
        <strain evidence="6">L3_122_031G1_dasL3_122_031G1_maxbin2.maxbin.025s ta_sub</strain>
    </source>
</reference>
<keyword evidence="1" id="KW-0547">Nucleotide-binding</keyword>
<evidence type="ECO:0000313" key="6">
    <source>
        <dbReference type="EMBL" id="MBS6098915.1"/>
    </source>
</evidence>
<name>A0A943QZ20_STRVE</name>
<dbReference type="GO" id="GO:0005737">
    <property type="term" value="C:cytoplasm"/>
    <property type="evidence" value="ECO:0007669"/>
    <property type="project" value="TreeGrafter"/>
</dbReference>
<dbReference type="GO" id="GO:0005524">
    <property type="term" value="F:ATP binding"/>
    <property type="evidence" value="ECO:0007669"/>
    <property type="project" value="UniProtKB-KW"/>
</dbReference>
<dbReference type="CDD" id="cd19499">
    <property type="entry name" value="RecA-like_ClpB_Hsp104-like"/>
    <property type="match status" value="1"/>
</dbReference>
<dbReference type="SUPFAM" id="SSF52540">
    <property type="entry name" value="P-loop containing nucleoside triphosphate hydrolases"/>
    <property type="match status" value="1"/>
</dbReference>
<comment type="caution">
    <text evidence="6">The sequence shown here is derived from an EMBL/GenBank/DDBJ whole genome shotgun (WGS) entry which is preliminary data.</text>
</comment>
<dbReference type="GO" id="GO:0008233">
    <property type="term" value="F:peptidase activity"/>
    <property type="evidence" value="ECO:0007669"/>
    <property type="project" value="UniProtKB-KW"/>
</dbReference>
<protein>
    <submittedName>
        <fullName evidence="6">ATP-dependent Clp protease ATP-binding subunit</fullName>
    </submittedName>
</protein>
<evidence type="ECO:0000313" key="7">
    <source>
        <dbReference type="Proteomes" id="UP000703822"/>
    </source>
</evidence>
<dbReference type="InterPro" id="IPR003959">
    <property type="entry name" value="ATPase_AAA_core"/>
</dbReference>
<evidence type="ECO:0000256" key="4">
    <source>
        <dbReference type="ARBA" id="ARBA00025613"/>
    </source>
</evidence>
<dbReference type="GO" id="GO:0016887">
    <property type="term" value="F:ATP hydrolysis activity"/>
    <property type="evidence" value="ECO:0007669"/>
    <property type="project" value="InterPro"/>
</dbReference>
<dbReference type="GO" id="GO:0006508">
    <property type="term" value="P:proteolysis"/>
    <property type="evidence" value="ECO:0007669"/>
    <property type="project" value="UniProtKB-KW"/>
</dbReference>
<organism evidence="6 7">
    <name type="scientific">Streptococcus vestibularis</name>
    <dbReference type="NCBI Taxonomy" id="1343"/>
    <lineage>
        <taxon>Bacteria</taxon>
        <taxon>Bacillati</taxon>
        <taxon>Bacillota</taxon>
        <taxon>Bacilli</taxon>
        <taxon>Lactobacillales</taxon>
        <taxon>Streptococcaceae</taxon>
        <taxon>Streptococcus</taxon>
    </lineage>
</organism>
<keyword evidence="2 6" id="KW-0067">ATP-binding</keyword>
<dbReference type="PANTHER" id="PTHR11638">
    <property type="entry name" value="ATP-DEPENDENT CLP PROTEASE"/>
    <property type="match status" value="1"/>
</dbReference>
<sequence>IPMESLLRTSSTPVDFAEGMRAVVKGQDHVIRTIARLMYKGIQGGQNKRRPLGTLLLLGTTGTGKTELAKQAAKQLFGSEEAMIRLDMSEYMTDNAVVRLIGNDERKGDLTEKIKKNPYSLVLLDELEKAHPDVWALYLQMLDDGHLTDGRGRKINFKNTFIIATSNVGHKRIKDKYITSGQTFTEMNKTDYKEFMKDMRDELIKIFKRPEFINRWKIEVTNILTKQTIDKIVYSKMAVHESSWFKEHHILINYEDVKDGDQTIDGKKYFYEYLSSVGVSPEDGARPLERTIDEVLTDEIFEQLYFLGRKTEDYFIVDVSLSGYAPGTFAYGNSGRKTVQDRRQTHITVKRIPPEEYVN</sequence>
<gene>
    <name evidence="6" type="ORF">KH901_10960</name>
</gene>
<dbReference type="SMART" id="SM00382">
    <property type="entry name" value="AAA"/>
    <property type="match status" value="1"/>
</dbReference>